<proteinExistence type="predicted"/>
<feature type="region of interest" description="Disordered" evidence="1">
    <location>
        <begin position="1"/>
        <end position="26"/>
    </location>
</feature>
<sequence length="121" mass="12913">MLGMGRAGTQHGLLPGLASRQGSWRHRRRRLRRNGALQGLGRCAWGKPTGSNGRTRTESPNCLGRHTTTTGGTTWCWTPTHTVCTASCVSSGQAFSGSGWPCRGESRIVCGPCRCVSSHAC</sequence>
<accession>W4G5M3</accession>
<protein>
    <submittedName>
        <fullName evidence="2">Uncharacterized protein</fullName>
    </submittedName>
</protein>
<dbReference type="AlphaFoldDB" id="W4G5M3"/>
<name>W4G5M3_APHAT</name>
<dbReference type="VEuPathDB" id="FungiDB:H257_10585"/>
<evidence type="ECO:0000313" key="2">
    <source>
        <dbReference type="EMBL" id="ETV74980.1"/>
    </source>
</evidence>
<organism evidence="2">
    <name type="scientific">Aphanomyces astaci</name>
    <name type="common">Crayfish plague agent</name>
    <dbReference type="NCBI Taxonomy" id="112090"/>
    <lineage>
        <taxon>Eukaryota</taxon>
        <taxon>Sar</taxon>
        <taxon>Stramenopiles</taxon>
        <taxon>Oomycota</taxon>
        <taxon>Saprolegniomycetes</taxon>
        <taxon>Saprolegniales</taxon>
        <taxon>Verrucalvaceae</taxon>
        <taxon>Aphanomyces</taxon>
    </lineage>
</organism>
<gene>
    <name evidence="2" type="ORF">H257_10585</name>
</gene>
<dbReference type="EMBL" id="KI913142">
    <property type="protein sequence ID" value="ETV74980.1"/>
    <property type="molecule type" value="Genomic_DNA"/>
</dbReference>
<evidence type="ECO:0000256" key="1">
    <source>
        <dbReference type="SAM" id="MobiDB-lite"/>
    </source>
</evidence>
<dbReference type="GeneID" id="20812581"/>
<dbReference type="RefSeq" id="XP_009835484.1">
    <property type="nucleotide sequence ID" value="XM_009837182.1"/>
</dbReference>
<reference evidence="2" key="1">
    <citation type="submission" date="2013-12" db="EMBL/GenBank/DDBJ databases">
        <title>The Genome Sequence of Aphanomyces astaci APO3.</title>
        <authorList>
            <consortium name="The Broad Institute Genomics Platform"/>
            <person name="Russ C."/>
            <person name="Tyler B."/>
            <person name="van West P."/>
            <person name="Dieguez-Uribeondo J."/>
            <person name="Young S.K."/>
            <person name="Zeng Q."/>
            <person name="Gargeya S."/>
            <person name="Fitzgerald M."/>
            <person name="Abouelleil A."/>
            <person name="Alvarado L."/>
            <person name="Chapman S.B."/>
            <person name="Gainer-Dewar J."/>
            <person name="Goldberg J."/>
            <person name="Griggs A."/>
            <person name="Gujja S."/>
            <person name="Hansen M."/>
            <person name="Howarth C."/>
            <person name="Imamovic A."/>
            <person name="Ireland A."/>
            <person name="Larimer J."/>
            <person name="McCowan C."/>
            <person name="Murphy C."/>
            <person name="Pearson M."/>
            <person name="Poon T.W."/>
            <person name="Priest M."/>
            <person name="Roberts A."/>
            <person name="Saif S."/>
            <person name="Shea T."/>
            <person name="Sykes S."/>
            <person name="Wortman J."/>
            <person name="Nusbaum C."/>
            <person name="Birren B."/>
        </authorList>
    </citation>
    <scope>NUCLEOTIDE SEQUENCE [LARGE SCALE GENOMIC DNA]</scope>
    <source>
        <strain evidence="2">APO3</strain>
    </source>
</reference>